<evidence type="ECO:0000256" key="1">
    <source>
        <dbReference type="SAM" id="Phobius"/>
    </source>
</evidence>
<protein>
    <submittedName>
        <fullName evidence="2">Uncharacterized protein</fullName>
    </submittedName>
</protein>
<evidence type="ECO:0000313" key="2">
    <source>
        <dbReference type="EMBL" id="KAK5965143.1"/>
    </source>
</evidence>
<dbReference type="EMBL" id="WIXE01024953">
    <property type="protein sequence ID" value="KAK5965143.1"/>
    <property type="molecule type" value="Genomic_DNA"/>
</dbReference>
<keyword evidence="1" id="KW-0812">Transmembrane</keyword>
<feature type="transmembrane region" description="Helical" evidence="1">
    <location>
        <begin position="7"/>
        <end position="29"/>
    </location>
</feature>
<keyword evidence="1" id="KW-0472">Membrane</keyword>
<organism evidence="2 3">
    <name type="scientific">Trichostrongylus colubriformis</name>
    <name type="common">Black scour worm</name>
    <dbReference type="NCBI Taxonomy" id="6319"/>
    <lineage>
        <taxon>Eukaryota</taxon>
        <taxon>Metazoa</taxon>
        <taxon>Ecdysozoa</taxon>
        <taxon>Nematoda</taxon>
        <taxon>Chromadorea</taxon>
        <taxon>Rhabditida</taxon>
        <taxon>Rhabditina</taxon>
        <taxon>Rhabditomorpha</taxon>
        <taxon>Strongyloidea</taxon>
        <taxon>Trichostrongylidae</taxon>
        <taxon>Trichostrongylus</taxon>
    </lineage>
</organism>
<feature type="transmembrane region" description="Helical" evidence="1">
    <location>
        <begin position="35"/>
        <end position="58"/>
    </location>
</feature>
<name>A0AAN8F531_TRICO</name>
<dbReference type="Proteomes" id="UP001331761">
    <property type="component" value="Unassembled WGS sequence"/>
</dbReference>
<evidence type="ECO:0000313" key="3">
    <source>
        <dbReference type="Proteomes" id="UP001331761"/>
    </source>
</evidence>
<sequence>MPVSHHIKFLVANFAFSVFLTVGVAGFVVTFRNVFIAFAAVSLFFSFLIIFENIYFLVASNNQHAVLLLIPYLLSWILVTLACIFGRIAFLLHSGRNKT</sequence>
<reference evidence="2 3" key="1">
    <citation type="submission" date="2019-10" db="EMBL/GenBank/DDBJ databases">
        <title>Assembly and Annotation for the nematode Trichostrongylus colubriformis.</title>
        <authorList>
            <person name="Martin J."/>
        </authorList>
    </citation>
    <scope>NUCLEOTIDE SEQUENCE [LARGE SCALE GENOMIC DNA]</scope>
    <source>
        <strain evidence="2">G859</strain>
        <tissue evidence="2">Whole worm</tissue>
    </source>
</reference>
<proteinExistence type="predicted"/>
<feature type="transmembrane region" description="Helical" evidence="1">
    <location>
        <begin position="65"/>
        <end position="90"/>
    </location>
</feature>
<accession>A0AAN8F531</accession>
<dbReference type="AlphaFoldDB" id="A0AAN8F531"/>
<feature type="non-terminal residue" evidence="2">
    <location>
        <position position="99"/>
    </location>
</feature>
<comment type="caution">
    <text evidence="2">The sequence shown here is derived from an EMBL/GenBank/DDBJ whole genome shotgun (WGS) entry which is preliminary data.</text>
</comment>
<keyword evidence="1" id="KW-1133">Transmembrane helix</keyword>
<keyword evidence="3" id="KW-1185">Reference proteome</keyword>
<gene>
    <name evidence="2" type="ORF">GCK32_021969</name>
</gene>